<dbReference type="EMBL" id="KU976399">
    <property type="protein sequence ID" value="ARJ31353.1"/>
    <property type="molecule type" value="mRNA"/>
</dbReference>
<keyword evidence="6" id="KW-0675">Receptor</keyword>
<evidence type="ECO:0000256" key="7">
    <source>
        <dbReference type="ARBA" id="ARBA00023242"/>
    </source>
</evidence>
<dbReference type="CDD" id="cd07821">
    <property type="entry name" value="PYR_PYL_RCAR_like"/>
    <property type="match status" value="1"/>
</dbReference>
<keyword evidence="8" id="KW-0650">Protein phosphatase inhibitor</keyword>
<dbReference type="GO" id="GO:0038023">
    <property type="term" value="F:signaling receptor activity"/>
    <property type="evidence" value="ECO:0007669"/>
    <property type="project" value="TreeGrafter"/>
</dbReference>
<evidence type="ECO:0000256" key="5">
    <source>
        <dbReference type="ARBA" id="ARBA00022682"/>
    </source>
</evidence>
<dbReference type="InterPro" id="IPR019587">
    <property type="entry name" value="Polyketide_cyclase/dehydratase"/>
</dbReference>
<comment type="subcellular location">
    <subcellularLocation>
        <location evidence="2">Cytoplasm</location>
    </subcellularLocation>
    <subcellularLocation>
        <location evidence="1">Nucleus</location>
    </subcellularLocation>
</comment>
<dbReference type="Pfam" id="PF10604">
    <property type="entry name" value="Polyketide_cyc2"/>
    <property type="match status" value="1"/>
</dbReference>
<evidence type="ECO:0000256" key="3">
    <source>
        <dbReference type="ARBA" id="ARBA00008594"/>
    </source>
</evidence>
<accession>A0A7R6BMF0</accession>
<evidence type="ECO:0000256" key="1">
    <source>
        <dbReference type="ARBA" id="ARBA00004123"/>
    </source>
</evidence>
<dbReference type="AlphaFoldDB" id="A0A7R6BMF0"/>
<organism evidence="9">
    <name type="scientific">Epimedium pseudowushanense</name>
    <dbReference type="NCBI Taxonomy" id="589473"/>
    <lineage>
        <taxon>Eukaryota</taxon>
        <taxon>Viridiplantae</taxon>
        <taxon>Streptophyta</taxon>
        <taxon>Embryophyta</taxon>
        <taxon>Tracheophyta</taxon>
        <taxon>Spermatophyta</taxon>
        <taxon>Magnoliopsida</taxon>
        <taxon>Ranunculales</taxon>
        <taxon>Berberidaceae</taxon>
        <taxon>Podophylloideae</taxon>
        <taxon>Epimedieae</taxon>
        <taxon>Epimedium</taxon>
    </lineage>
</organism>
<evidence type="ECO:0000256" key="6">
    <source>
        <dbReference type="ARBA" id="ARBA00023170"/>
    </source>
</evidence>
<reference evidence="9" key="1">
    <citation type="submission" date="2016-03" db="EMBL/GenBank/DDBJ databases">
        <title>Identification of genes involved in ABA metabolism and signalling in morphophysiological dormancy seeds of Epimedium pseudowushanense B.L.Guo via transcriptome analysis.</title>
        <authorList>
            <person name="Ma Y."/>
            <person name="Chen X."/>
            <person name="Guo B."/>
        </authorList>
    </citation>
    <scope>NUCLEOTIDE SEQUENCE</scope>
</reference>
<dbReference type="GO" id="GO:0004864">
    <property type="term" value="F:protein phosphatase inhibitor activity"/>
    <property type="evidence" value="ECO:0007669"/>
    <property type="project" value="UniProtKB-KW"/>
</dbReference>
<evidence type="ECO:0000256" key="8">
    <source>
        <dbReference type="ARBA" id="ARBA00023272"/>
    </source>
</evidence>
<dbReference type="GO" id="GO:0005737">
    <property type="term" value="C:cytoplasm"/>
    <property type="evidence" value="ECO:0007669"/>
    <property type="project" value="UniProtKB-SubCell"/>
</dbReference>
<dbReference type="Gene3D" id="3.30.530.20">
    <property type="match status" value="1"/>
</dbReference>
<dbReference type="PANTHER" id="PTHR31213:SF82">
    <property type="entry name" value="ABSCISIC ACID RECEPTOR PYL11-RELATED"/>
    <property type="match status" value="1"/>
</dbReference>
<dbReference type="GO" id="GO:0005634">
    <property type="term" value="C:nucleus"/>
    <property type="evidence" value="ECO:0007669"/>
    <property type="project" value="UniProtKB-SubCell"/>
</dbReference>
<keyword evidence="7" id="KW-0539">Nucleus</keyword>
<dbReference type="InterPro" id="IPR023393">
    <property type="entry name" value="START-like_dom_sf"/>
</dbReference>
<protein>
    <submittedName>
        <fullName evidence="9">PYL1</fullName>
    </submittedName>
</protein>
<dbReference type="InterPro" id="IPR050279">
    <property type="entry name" value="Plant_def-hormone_signal"/>
</dbReference>
<sequence length="168" mass="18758">MLSYYHIHTPPPSSPNSQCKSTLVQTIHAPLPLVWSVVRQFDKPQLYKKFVRSCSLICGDSGVGSIREINVVSGLPAQTSIERLDTIDDELHVMSFSIIDGDHRLRNYHSTIIVRAADEVGKTVVTESYTVDKPSGTSVEDTCLFIDTIIKLNLKSLAYVTEKMFRST</sequence>
<dbReference type="GO" id="GO:0009738">
    <property type="term" value="P:abscisic acid-activated signaling pathway"/>
    <property type="evidence" value="ECO:0007669"/>
    <property type="project" value="UniProtKB-KW"/>
</dbReference>
<proteinExistence type="evidence at transcript level"/>
<gene>
    <name evidence="9" type="primary">PYL1</name>
</gene>
<comment type="similarity">
    <text evidence="3">Belongs to the PYR/PYL/RCAR abscisic acid intracellular receptor family.</text>
</comment>
<evidence type="ECO:0000256" key="2">
    <source>
        <dbReference type="ARBA" id="ARBA00004496"/>
    </source>
</evidence>
<name>A0A7R6BMF0_9MAGN</name>
<dbReference type="GO" id="GO:0010427">
    <property type="term" value="F:abscisic acid binding"/>
    <property type="evidence" value="ECO:0007669"/>
    <property type="project" value="TreeGrafter"/>
</dbReference>
<dbReference type="PANTHER" id="PTHR31213">
    <property type="entry name" value="OS08G0374000 PROTEIN-RELATED"/>
    <property type="match status" value="1"/>
</dbReference>
<evidence type="ECO:0000313" key="9">
    <source>
        <dbReference type="EMBL" id="ARJ31353.1"/>
    </source>
</evidence>
<keyword evidence="5" id="KW-0938">Abscisic acid signaling pathway</keyword>
<keyword evidence="4" id="KW-0963">Cytoplasm</keyword>
<dbReference type="SUPFAM" id="SSF55961">
    <property type="entry name" value="Bet v1-like"/>
    <property type="match status" value="1"/>
</dbReference>
<evidence type="ECO:0000256" key="4">
    <source>
        <dbReference type="ARBA" id="ARBA00022490"/>
    </source>
</evidence>